<sequence length="354" mass="40141">MMNMKRLYVVLLVGAFSLNGMAQSPLRKAEAAAKIKKSNANNLTMRAKLMYPTQQAMNEDVVWRRDVYRELNLNDNANGGLYYPVEPTDGRMNLFTLLFKLMMAGPNHGGINVYQYRLDGNEKFTDDAKVKPLTFLDDHHIFYERTDRGVHIDNSDIPSAEVKAYYLKESSYFDQATGTFHTKVLALCPVMERQDDFGEGTTKYPLFWVKYDDIASALAKQTVMTSNLNNAAVMSLDDFFTMNVYKGKIYKTTNMQGQTLAQYCKTDSTLSKEQRRIEREIASFEKNIWGDQARKDSLDSISRLSGKQLKTMRAANRRASKSTTPSVRGNRRASSGSSSSSGGQARVTVRRQRH</sequence>
<dbReference type="HOGENOM" id="CLU_056167_0_0_10"/>
<evidence type="ECO:0000313" key="3">
    <source>
        <dbReference type="EMBL" id="EFB31605.1"/>
    </source>
</evidence>
<keyword evidence="2" id="KW-0732">Signal</keyword>
<evidence type="ECO:0000256" key="2">
    <source>
        <dbReference type="SAM" id="SignalP"/>
    </source>
</evidence>
<comment type="caution">
    <text evidence="3">The sequence shown here is derived from an EMBL/GenBank/DDBJ whole genome shotgun (WGS) entry which is preliminary data.</text>
</comment>
<dbReference type="STRING" id="649760.HMPREF0971_01882"/>
<dbReference type="InterPro" id="IPR019847">
    <property type="entry name" value="Gliding_motility_assoc_GldN"/>
</dbReference>
<evidence type="ECO:0000313" key="4">
    <source>
        <dbReference type="Proteomes" id="UP000004079"/>
    </source>
</evidence>
<dbReference type="Pfam" id="PF19841">
    <property type="entry name" value="GldN"/>
    <property type="match status" value="1"/>
</dbReference>
<name>D1QSC4_9BACT</name>
<gene>
    <name evidence="3" type="primary">gldN</name>
    <name evidence="3" type="ORF">HMPREF0971_01882</name>
</gene>
<dbReference type="Proteomes" id="UP000004079">
    <property type="component" value="Unassembled WGS sequence"/>
</dbReference>
<organism evidence="3 4">
    <name type="scientific">Segatella oris F0302</name>
    <dbReference type="NCBI Taxonomy" id="649760"/>
    <lineage>
        <taxon>Bacteria</taxon>
        <taxon>Pseudomonadati</taxon>
        <taxon>Bacteroidota</taxon>
        <taxon>Bacteroidia</taxon>
        <taxon>Bacteroidales</taxon>
        <taxon>Prevotellaceae</taxon>
        <taxon>Segatella</taxon>
    </lineage>
</organism>
<dbReference type="RefSeq" id="WP_004373533.1">
    <property type="nucleotide sequence ID" value="NZ_GG703886.1"/>
</dbReference>
<reference evidence="3 4" key="1">
    <citation type="submission" date="2009-11" db="EMBL/GenBank/DDBJ databases">
        <authorList>
            <person name="Weinstock G."/>
            <person name="Sodergren E."/>
            <person name="Clifton S."/>
            <person name="Fulton L."/>
            <person name="Fulton B."/>
            <person name="Courtney L."/>
            <person name="Fronick C."/>
            <person name="Harrison M."/>
            <person name="Strong C."/>
            <person name="Farmer C."/>
            <person name="Delahaunty K."/>
            <person name="Markovic C."/>
            <person name="Hall O."/>
            <person name="Minx P."/>
            <person name="Tomlinson C."/>
            <person name="Mitreva M."/>
            <person name="Nelson J."/>
            <person name="Hou S."/>
            <person name="Wollam A."/>
            <person name="Pepin K.H."/>
            <person name="Johnson M."/>
            <person name="Bhonagiri V."/>
            <person name="Nash W.E."/>
            <person name="Warren W."/>
            <person name="Chinwalla A."/>
            <person name="Mardis E.R."/>
            <person name="Wilson R.K."/>
        </authorList>
    </citation>
    <scope>NUCLEOTIDE SEQUENCE [LARGE SCALE GENOMIC DNA]</scope>
    <source>
        <strain evidence="3 4">F0302</strain>
    </source>
</reference>
<feature type="signal peptide" evidence="2">
    <location>
        <begin position="1"/>
        <end position="22"/>
    </location>
</feature>
<feature type="compositionally biased region" description="Low complexity" evidence="1">
    <location>
        <begin position="334"/>
        <end position="343"/>
    </location>
</feature>
<feature type="chain" id="PRO_5003027084" evidence="2">
    <location>
        <begin position="23"/>
        <end position="354"/>
    </location>
</feature>
<dbReference type="NCBIfam" id="TIGR03523">
    <property type="entry name" value="GldN"/>
    <property type="match status" value="1"/>
</dbReference>
<accession>D1QSC4</accession>
<feature type="region of interest" description="Disordered" evidence="1">
    <location>
        <begin position="305"/>
        <end position="354"/>
    </location>
</feature>
<evidence type="ECO:0000256" key="1">
    <source>
        <dbReference type="SAM" id="MobiDB-lite"/>
    </source>
</evidence>
<protein>
    <submittedName>
        <fullName evidence="3">Gliding motility-associated protein GldN</fullName>
    </submittedName>
</protein>
<dbReference type="AlphaFoldDB" id="D1QSC4"/>
<dbReference type="EMBL" id="ACUZ02000034">
    <property type="protein sequence ID" value="EFB31605.1"/>
    <property type="molecule type" value="Genomic_DNA"/>
</dbReference>
<proteinExistence type="predicted"/>